<accession>F3YZD2</accession>
<dbReference type="eggNOG" id="COG0304">
    <property type="taxonomic scope" value="Bacteria"/>
</dbReference>
<organism evidence="5 6">
    <name type="scientific">Desulfocurvibacter africanus subsp. africanus str. Walvis Bay</name>
    <dbReference type="NCBI Taxonomy" id="690850"/>
    <lineage>
        <taxon>Bacteria</taxon>
        <taxon>Pseudomonadati</taxon>
        <taxon>Thermodesulfobacteriota</taxon>
        <taxon>Desulfovibrionia</taxon>
        <taxon>Desulfovibrionales</taxon>
        <taxon>Desulfovibrionaceae</taxon>
        <taxon>Desulfocurvibacter</taxon>
    </lineage>
</organism>
<sequence>MSIRGRGVAVAGLGCLCAAGLSVDECVRALFRGERDPRPPARLSTNLPTRNPVFELPESFFAVEPLARREDTTLTAAMAVATAREAMAMAGLEPAALSGLRVGALVGTTVGSAMNNEEFYREYRTGGRPSMKPITRFLHSNPASVLAREFDLRGPVQTVVNACSSGTDAVGLAAEWIAAGLCDAVLAGGSDELCRVTYLGFNSLMIFDPEPCKPFDANRKGLNLGEGAAMLLLLSDAAAVKLGCKPRFRVLGYGSACDAYHPTAPKPNGAGLRAALSDALRTSNLAPSDIAFVNAHGTGTPDNDRVESLVLPEALPGVPYLSTKGMTGHTLGAAGAIEAVFTAACLELGEVPASLGLTQVDPSFPSSPVTERTKITGRAGLSQSLAFGGNNSAVVIALGDT</sequence>
<evidence type="ECO:0000256" key="1">
    <source>
        <dbReference type="ARBA" id="ARBA00008467"/>
    </source>
</evidence>
<name>F3YZD2_DESAF</name>
<dbReference type="EMBL" id="CP003221">
    <property type="protein sequence ID" value="EGJ51961.1"/>
    <property type="molecule type" value="Genomic_DNA"/>
</dbReference>
<reference evidence="5 6" key="1">
    <citation type="journal article" date="2011" name="J. Bacteriol.">
        <title>Genome sequence of the mercury-methylating and pleomorphic Desulfovibrio africanus Strain Walvis Bay.</title>
        <authorList>
            <person name="Brown S.D."/>
            <person name="Wall J.D."/>
            <person name="Kucken A.M."/>
            <person name="Gilmour C.C."/>
            <person name="Podar M."/>
            <person name="Brandt C.C."/>
            <person name="Teshima H."/>
            <person name="Detter J.C."/>
            <person name="Han C.S."/>
            <person name="Land M.L."/>
            <person name="Lucas S."/>
            <person name="Han J."/>
            <person name="Pennacchio L."/>
            <person name="Nolan M."/>
            <person name="Pitluck S."/>
            <person name="Woyke T."/>
            <person name="Goodwin L."/>
            <person name="Palumbo A.V."/>
            <person name="Elias D.A."/>
        </authorList>
    </citation>
    <scope>NUCLEOTIDE SEQUENCE [LARGE SCALE GENOMIC DNA]</scope>
    <source>
        <strain evidence="5 6">Walvis Bay</strain>
    </source>
</reference>
<dbReference type="InterPro" id="IPR000794">
    <property type="entry name" value="Beta-ketoacyl_synthase"/>
</dbReference>
<dbReference type="InterPro" id="IPR018201">
    <property type="entry name" value="Ketoacyl_synth_AS"/>
</dbReference>
<dbReference type="STRING" id="690850.Desaf_3684"/>
<evidence type="ECO:0000313" key="6">
    <source>
        <dbReference type="Proteomes" id="UP000007844"/>
    </source>
</evidence>
<dbReference type="InterPro" id="IPR016039">
    <property type="entry name" value="Thiolase-like"/>
</dbReference>
<keyword evidence="6" id="KW-1185">Reference proteome</keyword>
<comment type="similarity">
    <text evidence="1 3">Belongs to the thiolase-like superfamily. Beta-ketoacyl-ACP synthases family.</text>
</comment>
<dbReference type="CDD" id="cd00834">
    <property type="entry name" value="KAS_I_II"/>
    <property type="match status" value="1"/>
</dbReference>
<dbReference type="AlphaFoldDB" id="F3YZD2"/>
<dbReference type="InterPro" id="IPR020841">
    <property type="entry name" value="PKS_Beta-ketoAc_synthase_dom"/>
</dbReference>
<evidence type="ECO:0000259" key="4">
    <source>
        <dbReference type="PROSITE" id="PS52004"/>
    </source>
</evidence>
<dbReference type="RefSeq" id="WP_014261567.1">
    <property type="nucleotide sequence ID" value="NC_016629.1"/>
</dbReference>
<dbReference type="Gene3D" id="3.40.47.10">
    <property type="match status" value="1"/>
</dbReference>
<dbReference type="PANTHER" id="PTHR11712:SF336">
    <property type="entry name" value="3-OXOACYL-[ACYL-CARRIER-PROTEIN] SYNTHASE, MITOCHONDRIAL"/>
    <property type="match status" value="1"/>
</dbReference>
<proteinExistence type="inferred from homology"/>
<dbReference type="Proteomes" id="UP000007844">
    <property type="component" value="Chromosome"/>
</dbReference>
<dbReference type="PANTHER" id="PTHR11712">
    <property type="entry name" value="POLYKETIDE SYNTHASE-RELATED"/>
    <property type="match status" value="1"/>
</dbReference>
<dbReference type="HOGENOM" id="CLU_000022_69_2_7"/>
<dbReference type="GO" id="GO:0005829">
    <property type="term" value="C:cytosol"/>
    <property type="evidence" value="ECO:0007669"/>
    <property type="project" value="TreeGrafter"/>
</dbReference>
<dbReference type="InterPro" id="IPR014031">
    <property type="entry name" value="Ketoacyl_synth_C"/>
</dbReference>
<dbReference type="Pfam" id="PF00109">
    <property type="entry name" value="ketoacyl-synt"/>
    <property type="match status" value="1"/>
</dbReference>
<dbReference type="PROSITE" id="PS52004">
    <property type="entry name" value="KS3_2"/>
    <property type="match status" value="1"/>
</dbReference>
<dbReference type="GO" id="GO:0006633">
    <property type="term" value="P:fatty acid biosynthetic process"/>
    <property type="evidence" value="ECO:0007669"/>
    <property type="project" value="InterPro"/>
</dbReference>
<evidence type="ECO:0000256" key="3">
    <source>
        <dbReference type="RuleBase" id="RU003694"/>
    </source>
</evidence>
<dbReference type="KEGG" id="daf:Desaf_3684"/>
<dbReference type="InterPro" id="IPR014030">
    <property type="entry name" value="Ketoacyl_synth_N"/>
</dbReference>
<dbReference type="PROSITE" id="PS00606">
    <property type="entry name" value="KS3_1"/>
    <property type="match status" value="1"/>
</dbReference>
<dbReference type="Pfam" id="PF02801">
    <property type="entry name" value="Ketoacyl-synt_C"/>
    <property type="match status" value="1"/>
</dbReference>
<keyword evidence="2 3" id="KW-0808">Transferase</keyword>
<dbReference type="SUPFAM" id="SSF53901">
    <property type="entry name" value="Thiolase-like"/>
    <property type="match status" value="1"/>
</dbReference>
<dbReference type="GO" id="GO:0004315">
    <property type="term" value="F:3-oxoacyl-[acyl-carrier-protein] synthase activity"/>
    <property type="evidence" value="ECO:0007669"/>
    <property type="project" value="InterPro"/>
</dbReference>
<evidence type="ECO:0000313" key="5">
    <source>
        <dbReference type="EMBL" id="EGJ51961.1"/>
    </source>
</evidence>
<evidence type="ECO:0000256" key="2">
    <source>
        <dbReference type="ARBA" id="ARBA00022679"/>
    </source>
</evidence>
<protein>
    <submittedName>
        <fullName evidence="5">Beta-ketoacyl-acyl-carrier-protein synthase I</fullName>
    </submittedName>
</protein>
<dbReference type="SMART" id="SM00825">
    <property type="entry name" value="PKS_KS"/>
    <property type="match status" value="1"/>
</dbReference>
<feature type="domain" description="Ketosynthase family 3 (KS3)" evidence="4">
    <location>
        <begin position="5"/>
        <end position="398"/>
    </location>
</feature>
<gene>
    <name evidence="5" type="ORF">Desaf_3684</name>
</gene>